<reference evidence="1 2" key="1">
    <citation type="journal article" date="2021" name="Environ. Microbiol.">
        <title>Genetic insights into the dark matter of the mammalian gut microbiota through targeted genome reconstruction.</title>
        <authorList>
            <person name="Lugli G.A."/>
            <person name="Alessandri G."/>
            <person name="Milani C."/>
            <person name="Viappiani A."/>
            <person name="Fontana F."/>
            <person name="Tarracchini C."/>
            <person name="Mancabelli L."/>
            <person name="Argentini C."/>
            <person name="Ruiz L."/>
            <person name="Margolles A."/>
            <person name="van Sinderen D."/>
            <person name="Turroni F."/>
            <person name="Ventura M."/>
        </authorList>
    </citation>
    <scope>NUCLEOTIDE SEQUENCE [LARGE SCALE GENOMIC DNA]</scope>
    <source>
        <strain evidence="1 2">MA2</strain>
    </source>
</reference>
<sequence>MVPEEGSPTVYEDVEALQRSDRYCFVDYVPYEAVNPDFLELEDYFEQTYLPLFAEKISRIILKILYFTSCRVYLTEPSRPCGDFSYDTDIRSYSPEKMDLLIRKVIVEDFSSLQILLDSPRVLVSVCGGFSVTFYGLSEEMSSFDVFRMLVDQEGLFLKRGGGENSSSTCAMD</sequence>
<keyword evidence="2" id="KW-1185">Reference proteome</keyword>
<dbReference type="EMBL" id="JAFEJS010000005">
    <property type="protein sequence ID" value="MBT1173014.1"/>
    <property type="molecule type" value="Genomic_DNA"/>
</dbReference>
<evidence type="ECO:0000313" key="2">
    <source>
        <dbReference type="Proteomes" id="UP000773064"/>
    </source>
</evidence>
<evidence type="ECO:0000313" key="1">
    <source>
        <dbReference type="EMBL" id="MBT1173014.1"/>
    </source>
</evidence>
<dbReference type="RefSeq" id="WP_214358271.1">
    <property type="nucleotide sequence ID" value="NZ_JAFEJS010000005.1"/>
</dbReference>
<proteinExistence type="predicted"/>
<dbReference type="Proteomes" id="UP000773064">
    <property type="component" value="Unassembled WGS sequence"/>
</dbReference>
<comment type="caution">
    <text evidence="1">The sequence shown here is derived from an EMBL/GenBank/DDBJ whole genome shotgun (WGS) entry which is preliminary data.</text>
</comment>
<organism evidence="1 2">
    <name type="scientific">Bifidobacterium santillanense</name>
    <dbReference type="NCBI Taxonomy" id="2809028"/>
    <lineage>
        <taxon>Bacteria</taxon>
        <taxon>Bacillati</taxon>
        <taxon>Actinomycetota</taxon>
        <taxon>Actinomycetes</taxon>
        <taxon>Bifidobacteriales</taxon>
        <taxon>Bifidobacteriaceae</taxon>
        <taxon>Bifidobacterium</taxon>
    </lineage>
</organism>
<name>A0ABS5UQ90_9BIFI</name>
<accession>A0ABS5UQ90</accession>
<gene>
    <name evidence="1" type="ORF">JS528_06515</name>
</gene>
<protein>
    <submittedName>
        <fullName evidence="1">Uncharacterized protein</fullName>
    </submittedName>
</protein>